<gene>
    <name evidence="1" type="ORF">I8U20_14015</name>
</gene>
<accession>A0A8I1DH02</accession>
<keyword evidence="2" id="KW-1185">Reference proteome</keyword>
<evidence type="ECO:0000313" key="2">
    <source>
        <dbReference type="Proteomes" id="UP000633619"/>
    </source>
</evidence>
<name>A0A8I1DH02_THEIN</name>
<evidence type="ECO:0000313" key="1">
    <source>
        <dbReference type="EMBL" id="MBH8596416.1"/>
    </source>
</evidence>
<proteinExistence type="predicted"/>
<dbReference type="Proteomes" id="UP000633619">
    <property type="component" value="Unassembled WGS sequence"/>
</dbReference>
<protein>
    <submittedName>
        <fullName evidence="1">Uncharacterized protein</fullName>
    </submittedName>
</protein>
<sequence length="329" mass="37605">MLESTVFFMGSALWRCNEKFPFFAKDKEENHTDYDHEKSGGKTMNGFPYFECQLPIYTEKDIHETDIHEIAEMISNQLFGGLPFGGLEDYIYKEIPAIYIDSPILGFEIIVAGFNEEDWELLIGDEERYYFLDVVNYPILYSAINRTKGVIRGENLDITGYVATLLKGTEGIEIRDKILEEDGYSDLDIDEEETHPDNLSAKQKIKNKFPYFICHLPFNSDKDLHEVGRIISKALCGGLPFNLLKNEQGPVLQLERTILGLQIKILQEEKGYCLEIKNDPDTIPDGVDTVNVDITRFIALSLEESIVFVKTEGVDIDYDSIHKEFVKIG</sequence>
<dbReference type="EMBL" id="JAECVW010000016">
    <property type="protein sequence ID" value="MBH8596416.1"/>
    <property type="molecule type" value="Genomic_DNA"/>
</dbReference>
<organism evidence="1 2">
    <name type="scientific">Thermoactinomyces intermedius</name>
    <dbReference type="NCBI Taxonomy" id="2024"/>
    <lineage>
        <taxon>Bacteria</taxon>
        <taxon>Bacillati</taxon>
        <taxon>Bacillota</taxon>
        <taxon>Bacilli</taxon>
        <taxon>Bacillales</taxon>
        <taxon>Thermoactinomycetaceae</taxon>
        <taxon>Thermoactinomyces</taxon>
    </lineage>
</organism>
<comment type="caution">
    <text evidence="1">The sequence shown here is derived from an EMBL/GenBank/DDBJ whole genome shotgun (WGS) entry which is preliminary data.</text>
</comment>
<dbReference type="RefSeq" id="WP_181733062.1">
    <property type="nucleotide sequence ID" value="NZ_JACEIR010000018.1"/>
</dbReference>
<reference evidence="1 2" key="1">
    <citation type="submission" date="2020-12" db="EMBL/GenBank/DDBJ databases">
        <title>WGS of Thermoactinomyces spp.</title>
        <authorList>
            <person name="Cheng K."/>
        </authorList>
    </citation>
    <scope>NUCLEOTIDE SEQUENCE [LARGE SCALE GENOMIC DNA]</scope>
    <source>
        <strain evidence="2">CICC 10671\DSM 43846</strain>
    </source>
</reference>
<dbReference type="AlphaFoldDB" id="A0A8I1DH02"/>